<sequence length="188" mass="20155">MAAVSLPLLLLLTSSFLLFSFTLTVSISADNENSTDVQLIRDVCKKTTDPDFCFALLSTNPNSKGKDFHDLTALSINSANERGVAVRAYIGYLGNNTGEPVMKGILEECYGDYDDGVVKGTAGALDAFAESEYGSAVLRLSGSVSATLDCDKAFESGSRENVLKDLNGTVMRYLIVAGDLINAFRKNK</sequence>
<feature type="chain" id="PRO_5043406414" description="Pectinesterase inhibitor domain-containing protein" evidence="4">
    <location>
        <begin position="25"/>
        <end position="188"/>
    </location>
</feature>
<evidence type="ECO:0000256" key="1">
    <source>
        <dbReference type="ARBA" id="ARBA00022729"/>
    </source>
</evidence>
<dbReference type="SMART" id="SM00856">
    <property type="entry name" value="PMEI"/>
    <property type="match status" value="1"/>
</dbReference>
<organism evidence="6 7">
    <name type="scientific">Aristolochia fimbriata</name>
    <name type="common">White veined hardy Dutchman's pipe vine</name>
    <dbReference type="NCBI Taxonomy" id="158543"/>
    <lineage>
        <taxon>Eukaryota</taxon>
        <taxon>Viridiplantae</taxon>
        <taxon>Streptophyta</taxon>
        <taxon>Embryophyta</taxon>
        <taxon>Tracheophyta</taxon>
        <taxon>Spermatophyta</taxon>
        <taxon>Magnoliopsida</taxon>
        <taxon>Magnoliidae</taxon>
        <taxon>Piperales</taxon>
        <taxon>Aristolochiaceae</taxon>
        <taxon>Aristolochia</taxon>
    </lineage>
</organism>
<dbReference type="Proteomes" id="UP000825729">
    <property type="component" value="Unassembled WGS sequence"/>
</dbReference>
<dbReference type="PANTHER" id="PTHR35357">
    <property type="entry name" value="OS02G0537100 PROTEIN"/>
    <property type="match status" value="1"/>
</dbReference>
<dbReference type="GO" id="GO:0004857">
    <property type="term" value="F:enzyme inhibitor activity"/>
    <property type="evidence" value="ECO:0007669"/>
    <property type="project" value="InterPro"/>
</dbReference>
<protein>
    <recommendedName>
        <fullName evidence="5">Pectinesterase inhibitor domain-containing protein</fullName>
    </recommendedName>
</protein>
<evidence type="ECO:0000313" key="7">
    <source>
        <dbReference type="Proteomes" id="UP000825729"/>
    </source>
</evidence>
<dbReference type="NCBIfam" id="TIGR01614">
    <property type="entry name" value="PME_inhib"/>
    <property type="match status" value="1"/>
</dbReference>
<reference evidence="6 7" key="1">
    <citation type="submission" date="2021-07" db="EMBL/GenBank/DDBJ databases">
        <title>The Aristolochia fimbriata genome: insights into angiosperm evolution, floral development and chemical biosynthesis.</title>
        <authorList>
            <person name="Jiao Y."/>
        </authorList>
    </citation>
    <scope>NUCLEOTIDE SEQUENCE [LARGE SCALE GENOMIC DNA]</scope>
    <source>
        <strain evidence="6">IBCAS-2021</strain>
        <tissue evidence="6">Leaf</tissue>
    </source>
</reference>
<keyword evidence="7" id="KW-1185">Reference proteome</keyword>
<proteinExistence type="inferred from homology"/>
<dbReference type="Pfam" id="PF04043">
    <property type="entry name" value="PMEI"/>
    <property type="match status" value="1"/>
</dbReference>
<gene>
    <name evidence="6" type="ORF">H6P81_017662</name>
</gene>
<name>A0AAV7DZJ4_ARIFI</name>
<comment type="caution">
    <text evidence="6">The sequence shown here is derived from an EMBL/GenBank/DDBJ whole genome shotgun (WGS) entry which is preliminary data.</text>
</comment>
<feature type="domain" description="Pectinesterase inhibitor" evidence="5">
    <location>
        <begin position="35"/>
        <end position="180"/>
    </location>
</feature>
<comment type="similarity">
    <text evidence="3">Belongs to the PMEI family.</text>
</comment>
<dbReference type="InterPro" id="IPR006501">
    <property type="entry name" value="Pectinesterase_inhib_dom"/>
</dbReference>
<dbReference type="AlphaFoldDB" id="A0AAV7DZJ4"/>
<dbReference type="EMBL" id="JAINDJ010000007">
    <property type="protein sequence ID" value="KAG9441808.1"/>
    <property type="molecule type" value="Genomic_DNA"/>
</dbReference>
<dbReference type="PANTHER" id="PTHR35357:SF8">
    <property type="entry name" value="OS01G0111000 PROTEIN"/>
    <property type="match status" value="1"/>
</dbReference>
<evidence type="ECO:0000256" key="2">
    <source>
        <dbReference type="ARBA" id="ARBA00023157"/>
    </source>
</evidence>
<keyword evidence="1 4" id="KW-0732">Signal</keyword>
<evidence type="ECO:0000313" key="6">
    <source>
        <dbReference type="EMBL" id="KAG9441808.1"/>
    </source>
</evidence>
<feature type="signal peptide" evidence="4">
    <location>
        <begin position="1"/>
        <end position="24"/>
    </location>
</feature>
<dbReference type="SUPFAM" id="SSF101148">
    <property type="entry name" value="Plant invertase/pectin methylesterase inhibitor"/>
    <property type="match status" value="1"/>
</dbReference>
<keyword evidence="2" id="KW-1015">Disulfide bond</keyword>
<dbReference type="Gene3D" id="1.20.140.40">
    <property type="entry name" value="Invertase/pectin methylesterase inhibitor family protein"/>
    <property type="match status" value="1"/>
</dbReference>
<evidence type="ECO:0000256" key="3">
    <source>
        <dbReference type="ARBA" id="ARBA00038471"/>
    </source>
</evidence>
<accession>A0AAV7DZJ4</accession>
<evidence type="ECO:0000259" key="5">
    <source>
        <dbReference type="SMART" id="SM00856"/>
    </source>
</evidence>
<evidence type="ECO:0000256" key="4">
    <source>
        <dbReference type="SAM" id="SignalP"/>
    </source>
</evidence>
<dbReference type="InterPro" id="IPR035513">
    <property type="entry name" value="Invertase/methylesterase_inhib"/>
</dbReference>